<name>A0ABC8R6W0_9AQUA</name>
<protein>
    <submittedName>
        <fullName evidence="1">Uncharacterized protein</fullName>
    </submittedName>
</protein>
<reference evidence="1 2" key="1">
    <citation type="submission" date="2024-02" db="EMBL/GenBank/DDBJ databases">
        <authorList>
            <person name="Vignale AGUSTIN F."/>
            <person name="Sosa J E."/>
            <person name="Modenutti C."/>
        </authorList>
    </citation>
    <scope>NUCLEOTIDE SEQUENCE [LARGE SCALE GENOMIC DNA]</scope>
</reference>
<proteinExistence type="predicted"/>
<organism evidence="1 2">
    <name type="scientific">Ilex paraguariensis</name>
    <name type="common">yerba mate</name>
    <dbReference type="NCBI Taxonomy" id="185542"/>
    <lineage>
        <taxon>Eukaryota</taxon>
        <taxon>Viridiplantae</taxon>
        <taxon>Streptophyta</taxon>
        <taxon>Embryophyta</taxon>
        <taxon>Tracheophyta</taxon>
        <taxon>Spermatophyta</taxon>
        <taxon>Magnoliopsida</taxon>
        <taxon>eudicotyledons</taxon>
        <taxon>Gunneridae</taxon>
        <taxon>Pentapetalae</taxon>
        <taxon>asterids</taxon>
        <taxon>campanulids</taxon>
        <taxon>Aquifoliales</taxon>
        <taxon>Aquifoliaceae</taxon>
        <taxon>Ilex</taxon>
    </lineage>
</organism>
<dbReference type="AlphaFoldDB" id="A0ABC8R6W0"/>
<gene>
    <name evidence="1" type="ORF">ILEXP_LOCUS4809</name>
</gene>
<keyword evidence="2" id="KW-1185">Reference proteome</keyword>
<evidence type="ECO:0000313" key="1">
    <source>
        <dbReference type="EMBL" id="CAK9137772.1"/>
    </source>
</evidence>
<dbReference type="EMBL" id="CAUOFW020000837">
    <property type="protein sequence ID" value="CAK9137772.1"/>
    <property type="molecule type" value="Genomic_DNA"/>
</dbReference>
<feature type="non-terminal residue" evidence="1">
    <location>
        <position position="62"/>
    </location>
</feature>
<accession>A0ABC8R6W0</accession>
<dbReference type="Proteomes" id="UP001642360">
    <property type="component" value="Unassembled WGS sequence"/>
</dbReference>
<sequence>MGTLANEQRGHWLCRRTSTDTRYQALVWDAVNEGEGIECHGQGQGHQASRVRAKVRALQERV</sequence>
<evidence type="ECO:0000313" key="2">
    <source>
        <dbReference type="Proteomes" id="UP001642360"/>
    </source>
</evidence>
<comment type="caution">
    <text evidence="1">The sequence shown here is derived from an EMBL/GenBank/DDBJ whole genome shotgun (WGS) entry which is preliminary data.</text>
</comment>